<proteinExistence type="predicted"/>
<dbReference type="Gene3D" id="2.160.20.10">
    <property type="entry name" value="Single-stranded right-handed beta-helix, Pectin lyase-like"/>
    <property type="match status" value="1"/>
</dbReference>
<gene>
    <name evidence="4" type="ORF">V6N11_057072</name>
</gene>
<name>A0ABR1ZVV0_9ROSI</name>
<evidence type="ECO:0000256" key="3">
    <source>
        <dbReference type="ARBA" id="ARBA00023316"/>
    </source>
</evidence>
<dbReference type="InterPro" id="IPR012334">
    <property type="entry name" value="Pectin_lyas_fold"/>
</dbReference>
<protein>
    <recommendedName>
        <fullName evidence="6">Polygalacturonase</fullName>
    </recommendedName>
</protein>
<dbReference type="SUPFAM" id="SSF51126">
    <property type="entry name" value="Pectin lyase-like"/>
    <property type="match status" value="1"/>
</dbReference>
<keyword evidence="2" id="KW-0964">Secreted</keyword>
<accession>A0ABR1ZVV0</accession>
<evidence type="ECO:0000313" key="4">
    <source>
        <dbReference type="EMBL" id="KAK8484842.1"/>
    </source>
</evidence>
<reference evidence="4 5" key="1">
    <citation type="journal article" date="2024" name="G3 (Bethesda)">
        <title>Genome assembly of Hibiscus sabdariffa L. provides insights into metabolisms of medicinal natural products.</title>
        <authorList>
            <person name="Kim T."/>
        </authorList>
    </citation>
    <scope>NUCLEOTIDE SEQUENCE [LARGE SCALE GENOMIC DNA]</scope>
    <source>
        <strain evidence="4">TK-2024</strain>
        <tissue evidence="4">Old leaves</tissue>
    </source>
</reference>
<evidence type="ECO:0000313" key="5">
    <source>
        <dbReference type="Proteomes" id="UP001396334"/>
    </source>
</evidence>
<evidence type="ECO:0000256" key="2">
    <source>
        <dbReference type="ARBA" id="ARBA00022525"/>
    </source>
</evidence>
<dbReference type="Proteomes" id="UP001396334">
    <property type="component" value="Unassembled WGS sequence"/>
</dbReference>
<comment type="caution">
    <text evidence="4">The sequence shown here is derived from an EMBL/GenBank/DDBJ whole genome shotgun (WGS) entry which is preliminary data.</text>
</comment>
<evidence type="ECO:0008006" key="6">
    <source>
        <dbReference type="Google" id="ProtNLM"/>
    </source>
</evidence>
<dbReference type="EMBL" id="JBBPBN010000531">
    <property type="protein sequence ID" value="KAK8484842.1"/>
    <property type="molecule type" value="Genomic_DNA"/>
</dbReference>
<dbReference type="InterPro" id="IPR011050">
    <property type="entry name" value="Pectin_lyase_fold/virulence"/>
</dbReference>
<evidence type="ECO:0000256" key="1">
    <source>
        <dbReference type="ARBA" id="ARBA00004613"/>
    </source>
</evidence>
<sequence length="162" mass="18140">MRPTPIYYSMELGTLLIHYIPQLLVDALPSSSAFLLSFRAFSLFTIRIRHHRSHSEHEQFRIVSHVSIPPSPAPEASVAGPRYSIFNVLDFGAIGDGVIDDTQAFKQAWDMACQIESVVTLVPDGYSFMLQSTIFAGPCKTVGLVFQVMNILPFQYNIELTM</sequence>
<keyword evidence="3" id="KW-0961">Cell wall biogenesis/degradation</keyword>
<comment type="subcellular location">
    <subcellularLocation>
        <location evidence="1">Secreted</location>
    </subcellularLocation>
</comment>
<dbReference type="PANTHER" id="PTHR31375">
    <property type="match status" value="1"/>
</dbReference>
<keyword evidence="5" id="KW-1185">Reference proteome</keyword>
<organism evidence="4 5">
    <name type="scientific">Hibiscus sabdariffa</name>
    <name type="common">roselle</name>
    <dbReference type="NCBI Taxonomy" id="183260"/>
    <lineage>
        <taxon>Eukaryota</taxon>
        <taxon>Viridiplantae</taxon>
        <taxon>Streptophyta</taxon>
        <taxon>Embryophyta</taxon>
        <taxon>Tracheophyta</taxon>
        <taxon>Spermatophyta</taxon>
        <taxon>Magnoliopsida</taxon>
        <taxon>eudicotyledons</taxon>
        <taxon>Gunneridae</taxon>
        <taxon>Pentapetalae</taxon>
        <taxon>rosids</taxon>
        <taxon>malvids</taxon>
        <taxon>Malvales</taxon>
        <taxon>Malvaceae</taxon>
        <taxon>Malvoideae</taxon>
        <taxon>Hibiscus</taxon>
    </lineage>
</organism>